<organism evidence="2">
    <name type="scientific">Anguilla anguilla</name>
    <name type="common">European freshwater eel</name>
    <name type="synonym">Muraena anguilla</name>
    <dbReference type="NCBI Taxonomy" id="7936"/>
    <lineage>
        <taxon>Eukaryota</taxon>
        <taxon>Metazoa</taxon>
        <taxon>Chordata</taxon>
        <taxon>Craniata</taxon>
        <taxon>Vertebrata</taxon>
        <taxon>Euteleostomi</taxon>
        <taxon>Actinopterygii</taxon>
        <taxon>Neopterygii</taxon>
        <taxon>Teleostei</taxon>
        <taxon>Anguilliformes</taxon>
        <taxon>Anguillidae</taxon>
        <taxon>Anguilla</taxon>
    </lineage>
</organism>
<feature type="transmembrane region" description="Helical" evidence="1">
    <location>
        <begin position="23"/>
        <end position="46"/>
    </location>
</feature>
<protein>
    <submittedName>
        <fullName evidence="2">Uncharacterized protein</fullName>
    </submittedName>
</protein>
<sequence length="47" mass="5710">MARSCHVFEIRPFLQQTNEKRKYFLFILRNCCPSFTLSVLCFHSIFH</sequence>
<accession>A0A0E9WCA2</accession>
<reference evidence="2" key="1">
    <citation type="submission" date="2014-11" db="EMBL/GenBank/DDBJ databases">
        <authorList>
            <person name="Amaro Gonzalez C."/>
        </authorList>
    </citation>
    <scope>NUCLEOTIDE SEQUENCE</scope>
</reference>
<dbReference type="EMBL" id="GBXM01020605">
    <property type="protein sequence ID" value="JAH87972.1"/>
    <property type="molecule type" value="Transcribed_RNA"/>
</dbReference>
<name>A0A0E9WCA2_ANGAN</name>
<keyword evidence="1" id="KW-0812">Transmembrane</keyword>
<dbReference type="AlphaFoldDB" id="A0A0E9WCA2"/>
<keyword evidence="1" id="KW-1133">Transmembrane helix</keyword>
<evidence type="ECO:0000256" key="1">
    <source>
        <dbReference type="SAM" id="Phobius"/>
    </source>
</evidence>
<keyword evidence="1" id="KW-0472">Membrane</keyword>
<evidence type="ECO:0000313" key="2">
    <source>
        <dbReference type="EMBL" id="JAH87972.1"/>
    </source>
</evidence>
<proteinExistence type="predicted"/>
<reference evidence="2" key="2">
    <citation type="journal article" date="2015" name="Fish Shellfish Immunol.">
        <title>Early steps in the European eel (Anguilla anguilla)-Vibrio vulnificus interaction in the gills: Role of the RtxA13 toxin.</title>
        <authorList>
            <person name="Callol A."/>
            <person name="Pajuelo D."/>
            <person name="Ebbesson L."/>
            <person name="Teles M."/>
            <person name="MacKenzie S."/>
            <person name="Amaro C."/>
        </authorList>
    </citation>
    <scope>NUCLEOTIDE SEQUENCE</scope>
</reference>